<proteinExistence type="predicted"/>
<sequence length="568" mass="67512">MATTRAATFSAKIRTLSEFQIRLSTNQQPPSNAEIITTLRYFQQTLIGNLNLEIMNRETKFKKFLNLLEEKLDGKQKNLLDYVIDGKHDVVITCKGDKPNYTYYNNNDPERSETFQNASVSWARKEENEGKIIYSFEWVNAKKSRFLGVIHETDRMRLYSLNTYKCAYHKSDAKIQLDSRTEKEAEKLMKSVTKTSENFEFDFCNEKGAYYSRVESRILGLSKEIKNAIYIERDGGDAYYQILIKIGQAHFYQMEYSINRKELTKGREINCTEENSQVDQEYQESISKNISKSIEINEEYLKKVEVLDEENFVVYPKNLLDKEYEELTYKKYEPVMTIQRQIDIINERVVNQKGKMLELMVDGTHVMKHYPYRTCYKREKVNFEFFNDNINRYVLQNSKVNWVTDAIEDNEEFYFFEMSRVYFSHVWHYTGYFKKSDMKLYWLTPYICTNTTAEVKYNGERIKEAKVFLKKSNLAKDFKCNICEKYYQARIANYNKMPKDRPLALDLSNFYKVFGQFNAKYIADAVRFTKNGKEFIQFEYHFALAHEVFYFEISVDDKEIVRGKMANC</sequence>
<keyword evidence="2" id="KW-1185">Reference proteome</keyword>
<evidence type="ECO:0000313" key="1">
    <source>
        <dbReference type="EMBL" id="CAI5446506.1"/>
    </source>
</evidence>
<comment type="caution">
    <text evidence="1">The sequence shown here is derived from an EMBL/GenBank/DDBJ whole genome shotgun (WGS) entry which is preliminary data.</text>
</comment>
<gene>
    <name evidence="1" type="ORF">CAMP_LOCUS9143</name>
</gene>
<evidence type="ECO:0000313" key="2">
    <source>
        <dbReference type="Proteomes" id="UP001152747"/>
    </source>
</evidence>
<name>A0A9P1IK35_9PELO</name>
<protein>
    <submittedName>
        <fullName evidence="1">Uncharacterized protein</fullName>
    </submittedName>
</protein>
<accession>A0A9P1IK35</accession>
<dbReference type="EMBL" id="CANHGI010000003">
    <property type="protein sequence ID" value="CAI5446506.1"/>
    <property type="molecule type" value="Genomic_DNA"/>
</dbReference>
<reference evidence="1" key="1">
    <citation type="submission" date="2022-11" db="EMBL/GenBank/DDBJ databases">
        <authorList>
            <person name="Kikuchi T."/>
        </authorList>
    </citation>
    <scope>NUCLEOTIDE SEQUENCE</scope>
    <source>
        <strain evidence="1">PS1010</strain>
    </source>
</reference>
<organism evidence="1 2">
    <name type="scientific">Caenorhabditis angaria</name>
    <dbReference type="NCBI Taxonomy" id="860376"/>
    <lineage>
        <taxon>Eukaryota</taxon>
        <taxon>Metazoa</taxon>
        <taxon>Ecdysozoa</taxon>
        <taxon>Nematoda</taxon>
        <taxon>Chromadorea</taxon>
        <taxon>Rhabditida</taxon>
        <taxon>Rhabditina</taxon>
        <taxon>Rhabditomorpha</taxon>
        <taxon>Rhabditoidea</taxon>
        <taxon>Rhabditidae</taxon>
        <taxon>Peloderinae</taxon>
        <taxon>Caenorhabditis</taxon>
    </lineage>
</organism>
<dbReference type="OrthoDB" id="6270916at2759"/>
<dbReference type="Proteomes" id="UP001152747">
    <property type="component" value="Unassembled WGS sequence"/>
</dbReference>
<dbReference type="AlphaFoldDB" id="A0A9P1IK35"/>